<dbReference type="InterPro" id="IPR008568">
    <property type="entry name" value="EMC3"/>
</dbReference>
<dbReference type="PIRSF" id="PIRSF010045">
    <property type="entry name" value="DUF850_TM_euk"/>
    <property type="match status" value="1"/>
</dbReference>
<evidence type="ECO:0000256" key="6">
    <source>
        <dbReference type="ARBA" id="ARBA00023136"/>
    </source>
</evidence>
<dbReference type="GO" id="GO:0072546">
    <property type="term" value="C:EMC complex"/>
    <property type="evidence" value="ECO:0007669"/>
    <property type="project" value="TreeGrafter"/>
</dbReference>
<dbReference type="PANTHER" id="PTHR13116">
    <property type="entry name" value="ER MEMBRANE PROTEIN COMPLEX SUBUNIT 3"/>
    <property type="match status" value="1"/>
</dbReference>
<comment type="subcellular location">
    <subcellularLocation>
        <location evidence="1">Membrane</location>
        <topology evidence="1">Multi-pass membrane protein</topology>
    </subcellularLocation>
</comment>
<dbReference type="InterPro" id="IPR002809">
    <property type="entry name" value="EMC3/TMCO1"/>
</dbReference>
<keyword evidence="5 8" id="KW-1133">Transmembrane helix</keyword>
<comment type="similarity">
    <text evidence="2 7">Belongs to the EMC3 family.</text>
</comment>
<gene>
    <name evidence="9" type="ORF">LGLO00237_LOCUS25985</name>
</gene>
<reference evidence="9" key="1">
    <citation type="submission" date="2021-01" db="EMBL/GenBank/DDBJ databases">
        <authorList>
            <person name="Corre E."/>
            <person name="Pelletier E."/>
            <person name="Niang G."/>
            <person name="Scheremetjew M."/>
            <person name="Finn R."/>
            <person name="Kale V."/>
            <person name="Holt S."/>
            <person name="Cochrane G."/>
            <person name="Meng A."/>
            <person name="Brown T."/>
            <person name="Cohen L."/>
        </authorList>
    </citation>
    <scope>NUCLEOTIDE SEQUENCE</scope>
    <source>
        <strain evidence="9">CCCM811</strain>
    </source>
</reference>
<keyword evidence="6 8" id="KW-0472">Membrane</keyword>
<name>A0A7S3Z7D1_9EUKA</name>
<dbReference type="Pfam" id="PF01956">
    <property type="entry name" value="EMC3_TMCO1"/>
    <property type="match status" value="1"/>
</dbReference>
<evidence type="ECO:0000256" key="5">
    <source>
        <dbReference type="ARBA" id="ARBA00022989"/>
    </source>
</evidence>
<dbReference type="SMART" id="SM01415">
    <property type="entry name" value="DUF106"/>
    <property type="match status" value="1"/>
</dbReference>
<evidence type="ECO:0000313" key="9">
    <source>
        <dbReference type="EMBL" id="CAE0674211.1"/>
    </source>
</evidence>
<evidence type="ECO:0000256" key="2">
    <source>
        <dbReference type="ARBA" id="ARBA00005376"/>
    </source>
</evidence>
<keyword evidence="4 8" id="KW-0812">Transmembrane</keyword>
<dbReference type="GO" id="GO:0034975">
    <property type="term" value="P:protein folding in endoplasmic reticulum"/>
    <property type="evidence" value="ECO:0007669"/>
    <property type="project" value="TreeGrafter"/>
</dbReference>
<organism evidence="9">
    <name type="scientific">Lotharella globosa</name>
    <dbReference type="NCBI Taxonomy" id="91324"/>
    <lineage>
        <taxon>Eukaryota</taxon>
        <taxon>Sar</taxon>
        <taxon>Rhizaria</taxon>
        <taxon>Cercozoa</taxon>
        <taxon>Chlorarachniophyceae</taxon>
        <taxon>Lotharella</taxon>
    </lineage>
</organism>
<evidence type="ECO:0000256" key="3">
    <source>
        <dbReference type="ARBA" id="ARBA00020822"/>
    </source>
</evidence>
<evidence type="ECO:0000256" key="7">
    <source>
        <dbReference type="PIRNR" id="PIRNR010045"/>
    </source>
</evidence>
<accession>A0A7S3Z7D1</accession>
<feature type="transmembrane region" description="Helical" evidence="8">
    <location>
        <begin position="113"/>
        <end position="136"/>
    </location>
</feature>
<sequence>MLDPSIRDWVLVPILIVMFLQGVIREYMSVLLKDPKKTELKTIESMSQIQRSKRLRANGHNIPLEAYEMRKRYFVEKAFKAPEQKEGEMPQMPAQDPTAMMGMLKQNMGMMMIPNMLLMGWTSYFFSGFVIVRLPFSLTAKFKPMLQRGIQLTTLDVSYVSSLSWYFMLFMGFRGLFSVVLGANSATDQAKLMQQQVQGPAGPIQDFNKLNEAEKTELEIHHHEWVTPSAESRFKEVHNDR</sequence>
<evidence type="ECO:0000256" key="1">
    <source>
        <dbReference type="ARBA" id="ARBA00004141"/>
    </source>
</evidence>
<dbReference type="EMBL" id="HBIV01036346">
    <property type="protein sequence ID" value="CAE0674211.1"/>
    <property type="molecule type" value="Transcribed_RNA"/>
</dbReference>
<dbReference type="PANTHER" id="PTHR13116:SF5">
    <property type="entry name" value="ER MEMBRANE PROTEIN COMPLEX SUBUNIT 3"/>
    <property type="match status" value="1"/>
</dbReference>
<feature type="transmembrane region" description="Helical" evidence="8">
    <location>
        <begin position="6"/>
        <end position="24"/>
    </location>
</feature>
<feature type="transmembrane region" description="Helical" evidence="8">
    <location>
        <begin position="163"/>
        <end position="183"/>
    </location>
</feature>
<evidence type="ECO:0000256" key="8">
    <source>
        <dbReference type="SAM" id="Phobius"/>
    </source>
</evidence>
<protein>
    <recommendedName>
        <fullName evidence="3 7">ER membrane protein complex subunit 3</fullName>
    </recommendedName>
</protein>
<evidence type="ECO:0000256" key="4">
    <source>
        <dbReference type="ARBA" id="ARBA00022692"/>
    </source>
</evidence>
<proteinExistence type="inferred from homology"/>
<dbReference type="AlphaFoldDB" id="A0A7S3Z7D1"/>